<dbReference type="OrthoDB" id="703529at2"/>
<dbReference type="AlphaFoldDB" id="A0A0H5SUH7"/>
<dbReference type="RefSeq" id="WP_146039166.1">
    <property type="nucleotide sequence ID" value="NZ_CVTD020000010.1"/>
</dbReference>
<organism evidence="1 2">
    <name type="scientific">Herbinix hemicellulosilytica</name>
    <dbReference type="NCBI Taxonomy" id="1564487"/>
    <lineage>
        <taxon>Bacteria</taxon>
        <taxon>Bacillati</taxon>
        <taxon>Bacillota</taxon>
        <taxon>Clostridia</taxon>
        <taxon>Lachnospirales</taxon>
        <taxon>Lachnospiraceae</taxon>
        <taxon>Herbinix</taxon>
    </lineage>
</organism>
<dbReference type="EMBL" id="CVTD020000010">
    <property type="protein sequence ID" value="CRZ33968.1"/>
    <property type="molecule type" value="Genomic_DNA"/>
</dbReference>
<proteinExistence type="predicted"/>
<dbReference type="Proteomes" id="UP000236497">
    <property type="component" value="Unassembled WGS sequence"/>
</dbReference>
<protein>
    <submittedName>
        <fullName evidence="1">Uncharacterized protein</fullName>
    </submittedName>
</protein>
<accession>A0A0H5SUH7</accession>
<sequence>MLNKNGVAYFITSSDQDEDYRKGKAIGDHLIVNERGVMKYYYNEDSIKKEFQIFDRIEINTFSEMHTHDYLHEHINYVIKCIKQGDKIQRC</sequence>
<keyword evidence="2" id="KW-1185">Reference proteome</keyword>
<name>A0A0H5SUH7_HERHM</name>
<evidence type="ECO:0000313" key="2">
    <source>
        <dbReference type="Proteomes" id="UP000236497"/>
    </source>
</evidence>
<gene>
    <name evidence="1" type="ORF">HHT355_0765</name>
</gene>
<reference evidence="1 2" key="1">
    <citation type="submission" date="2015-06" db="EMBL/GenBank/DDBJ databases">
        <authorList>
            <person name="Wibberg Daniel"/>
        </authorList>
    </citation>
    <scope>NUCLEOTIDE SEQUENCE [LARGE SCALE GENOMIC DNA]</scope>
    <source>
        <strain evidence="1 2">T3/55T</strain>
    </source>
</reference>
<evidence type="ECO:0000313" key="1">
    <source>
        <dbReference type="EMBL" id="CRZ33968.1"/>
    </source>
</evidence>